<dbReference type="RefSeq" id="WP_372455051.1">
    <property type="nucleotide sequence ID" value="NZ_JAHKRM010000024.1"/>
</dbReference>
<organism evidence="1 2">
    <name type="scientific">Nonomuraea guangzhouensis</name>
    <dbReference type="NCBI Taxonomy" id="1291555"/>
    <lineage>
        <taxon>Bacteria</taxon>
        <taxon>Bacillati</taxon>
        <taxon>Actinomycetota</taxon>
        <taxon>Actinomycetes</taxon>
        <taxon>Streptosporangiales</taxon>
        <taxon>Streptosporangiaceae</taxon>
        <taxon>Nonomuraea</taxon>
    </lineage>
</organism>
<dbReference type="Pfam" id="PF04655">
    <property type="entry name" value="APH_6_hur"/>
    <property type="match status" value="1"/>
</dbReference>
<proteinExistence type="predicted"/>
<dbReference type="EMBL" id="JBHUCM010000042">
    <property type="protein sequence ID" value="MFD1543848.1"/>
    <property type="molecule type" value="Genomic_DNA"/>
</dbReference>
<dbReference type="InterPro" id="IPR006748">
    <property type="entry name" value="NH2Glyco/OHUrea_AB-resist_kin"/>
</dbReference>
<evidence type="ECO:0000313" key="2">
    <source>
        <dbReference type="Proteomes" id="UP001597097"/>
    </source>
</evidence>
<accession>A0ABW4GM34</accession>
<dbReference type="Proteomes" id="UP001597097">
    <property type="component" value="Unassembled WGS sequence"/>
</dbReference>
<name>A0ABW4GM34_9ACTN</name>
<dbReference type="InterPro" id="IPR011009">
    <property type="entry name" value="Kinase-like_dom_sf"/>
</dbReference>
<gene>
    <name evidence="1" type="ORF">ACFSJ0_42870</name>
</gene>
<reference evidence="2" key="1">
    <citation type="journal article" date="2019" name="Int. J. Syst. Evol. Microbiol.">
        <title>The Global Catalogue of Microorganisms (GCM) 10K type strain sequencing project: providing services to taxonomists for standard genome sequencing and annotation.</title>
        <authorList>
            <consortium name="The Broad Institute Genomics Platform"/>
            <consortium name="The Broad Institute Genome Sequencing Center for Infectious Disease"/>
            <person name="Wu L."/>
            <person name="Ma J."/>
        </authorList>
    </citation>
    <scope>NUCLEOTIDE SEQUENCE [LARGE SCALE GENOMIC DNA]</scope>
    <source>
        <strain evidence="2">CGMCC 1.15399</strain>
    </source>
</reference>
<protein>
    <submittedName>
        <fullName evidence="1">Aminoglycoside phosphotransferase family protein</fullName>
    </submittedName>
</protein>
<sequence>MEIVVPAALTEFHVKHDGEAGRAWSAGLPALAERYLERWELRLDGGAAHGMVSLVLPVVRADGTRAALKLQPVSHETIGEGPGLRAWAGDGSVLLLDEDPATGTLLLERLDAERSLSAEPDVMKALGILTELLRRLVVPPAPEGMRRLGDIAGDMLGRVPDAVAGLRRERDRDWLGVCAAAVRELVGEPGDRLLHWDLHYDNVLAGEREPWLAIDPKPLAGDPGFDLLPALHNRWEEAVATGDVRRAVLRRFDFMVDGLGLDRQRAAGWTLGRVLQNSLWDVARGERELHEIQLAVAEAVRQRL</sequence>
<evidence type="ECO:0000313" key="1">
    <source>
        <dbReference type="EMBL" id="MFD1543848.1"/>
    </source>
</evidence>
<keyword evidence="2" id="KW-1185">Reference proteome</keyword>
<comment type="caution">
    <text evidence="1">The sequence shown here is derived from an EMBL/GenBank/DDBJ whole genome shotgun (WGS) entry which is preliminary data.</text>
</comment>
<dbReference type="SUPFAM" id="SSF56112">
    <property type="entry name" value="Protein kinase-like (PK-like)"/>
    <property type="match status" value="1"/>
</dbReference>